<keyword evidence="21" id="KW-1185">Reference proteome</keyword>
<dbReference type="FunFam" id="1.10.510.10:FF:000240">
    <property type="entry name" value="Lectin-domain containing receptor kinase A4.3"/>
    <property type="match status" value="1"/>
</dbReference>
<sequence>MFMFLFLLIFLNEASPNQASLTSSSEQASFSFTSFDPESCKNGTLICFGSVNGGDGVLFHQPVIAWPAIITTTFTVRISTSPNSSNSGDGLAFIMEEDNRPSPPYSYGSYLGIMDKSTKDGVVRQIAVELDTYPNEFDPDGNHKGIDTRSITNPVTAKSLNDTGIDLKSGRDIKVPIDYNSWTTQLQVSVAYDGYAIMSFLNHSIDMSATVPQFVFVGFTASTGLYPESHQVLNWEFQSTPLLEIIKGYVKDRRTKTILITDIPIIGLMFVAVFTIPLARRCLRKKKEMINNKIDIESRTKIAANVPKVFSYKQLSKDANSTQKTYPPETVAFKRISATSKQDEREHLAEICTIGWLRNKNIVQLQGLASALLYLHEECGNHRDINPNNIMLDSDCNGHLGDFGLARLLHNNSSSVTTMLADTPGYLAPEVGYSGKATPESDVYSFGMIVIEVVSGRRSKGVFEENSLLNYFWSLHEKNALIEGVDKMLQGTCDEQEVKRALIVGLACLRPDPNFRPKIRKVEQIFLNQNEPSMELPESRPNAVYLPLLSSSTETTTDFGSKGIISLLQSSMSMEKPDEIVVHY</sequence>
<dbReference type="InterPro" id="IPR050528">
    <property type="entry name" value="L-type_Lectin-RKs"/>
</dbReference>
<evidence type="ECO:0000256" key="1">
    <source>
        <dbReference type="ARBA" id="ARBA00004251"/>
    </source>
</evidence>
<evidence type="ECO:0000256" key="3">
    <source>
        <dbReference type="ARBA" id="ARBA00008536"/>
    </source>
</evidence>
<evidence type="ECO:0000256" key="7">
    <source>
        <dbReference type="ARBA" id="ARBA00022527"/>
    </source>
</evidence>
<keyword evidence="16" id="KW-0325">Glycoprotein</keyword>
<dbReference type="GO" id="GO:0030246">
    <property type="term" value="F:carbohydrate binding"/>
    <property type="evidence" value="ECO:0007669"/>
    <property type="project" value="UniProtKB-KW"/>
</dbReference>
<evidence type="ECO:0000256" key="11">
    <source>
        <dbReference type="ARBA" id="ARBA00022741"/>
    </source>
</evidence>
<evidence type="ECO:0000256" key="15">
    <source>
        <dbReference type="ARBA" id="ARBA00023170"/>
    </source>
</evidence>
<keyword evidence="12" id="KW-0067">ATP-binding</keyword>
<dbReference type="Pfam" id="PF00069">
    <property type="entry name" value="Pkinase"/>
    <property type="match status" value="1"/>
</dbReference>
<evidence type="ECO:0000256" key="4">
    <source>
        <dbReference type="ARBA" id="ARBA00010217"/>
    </source>
</evidence>
<evidence type="ECO:0000256" key="10">
    <source>
        <dbReference type="ARBA" id="ARBA00022734"/>
    </source>
</evidence>
<comment type="similarity">
    <text evidence="2">Belongs to the leguminous lectin family.</text>
</comment>
<dbReference type="eggNOG" id="ENOG502QV4R">
    <property type="taxonomic scope" value="Eukaryota"/>
</dbReference>
<accession>B9RP60</accession>
<dbReference type="PROSITE" id="PS50011">
    <property type="entry name" value="PROTEIN_KINASE_DOM"/>
    <property type="match status" value="1"/>
</dbReference>
<name>B9RP60_RICCO</name>
<dbReference type="InterPro" id="IPR000719">
    <property type="entry name" value="Prot_kinase_dom"/>
</dbReference>
<evidence type="ECO:0000256" key="18">
    <source>
        <dbReference type="SAM" id="SignalP"/>
    </source>
</evidence>
<dbReference type="Pfam" id="PF00139">
    <property type="entry name" value="Lectin_legB"/>
    <property type="match status" value="1"/>
</dbReference>
<evidence type="ECO:0000313" key="20">
    <source>
        <dbReference type="EMBL" id="EEF46978.1"/>
    </source>
</evidence>
<keyword evidence="15" id="KW-0675">Receptor</keyword>
<keyword evidence="7" id="KW-0723">Serine/threonine-protein kinase</keyword>
<dbReference type="CDD" id="cd06899">
    <property type="entry name" value="lectin_legume_LecRK_Arcelin_ConA"/>
    <property type="match status" value="1"/>
</dbReference>
<feature type="transmembrane region" description="Helical" evidence="17">
    <location>
        <begin position="258"/>
        <end position="279"/>
    </location>
</feature>
<reference evidence="21" key="1">
    <citation type="journal article" date="2010" name="Nat. Biotechnol.">
        <title>Draft genome sequence of the oilseed species Ricinus communis.</title>
        <authorList>
            <person name="Chan A.P."/>
            <person name="Crabtree J."/>
            <person name="Zhao Q."/>
            <person name="Lorenzi H."/>
            <person name="Orvis J."/>
            <person name="Puiu D."/>
            <person name="Melake-Berhan A."/>
            <person name="Jones K.M."/>
            <person name="Redman J."/>
            <person name="Chen G."/>
            <person name="Cahoon E.B."/>
            <person name="Gedil M."/>
            <person name="Stanke M."/>
            <person name="Haas B.J."/>
            <person name="Wortman J.R."/>
            <person name="Fraser-Liggett C.M."/>
            <person name="Ravel J."/>
            <person name="Rabinowicz P.D."/>
        </authorList>
    </citation>
    <scope>NUCLEOTIDE SEQUENCE [LARGE SCALE GENOMIC DNA]</scope>
    <source>
        <strain evidence="21">cv. Hale</strain>
    </source>
</reference>
<dbReference type="PANTHER" id="PTHR27007">
    <property type="match status" value="1"/>
</dbReference>
<keyword evidence="14 17" id="KW-0472">Membrane</keyword>
<evidence type="ECO:0000259" key="19">
    <source>
        <dbReference type="PROSITE" id="PS50011"/>
    </source>
</evidence>
<evidence type="ECO:0000256" key="16">
    <source>
        <dbReference type="ARBA" id="ARBA00023180"/>
    </source>
</evidence>
<feature type="signal peptide" evidence="18">
    <location>
        <begin position="1"/>
        <end position="19"/>
    </location>
</feature>
<organism evidence="20 21">
    <name type="scientific">Ricinus communis</name>
    <name type="common">Castor bean</name>
    <dbReference type="NCBI Taxonomy" id="3988"/>
    <lineage>
        <taxon>Eukaryota</taxon>
        <taxon>Viridiplantae</taxon>
        <taxon>Streptophyta</taxon>
        <taxon>Embryophyta</taxon>
        <taxon>Tracheophyta</taxon>
        <taxon>Spermatophyta</taxon>
        <taxon>Magnoliopsida</taxon>
        <taxon>eudicotyledons</taxon>
        <taxon>Gunneridae</taxon>
        <taxon>Pentapetalae</taxon>
        <taxon>rosids</taxon>
        <taxon>fabids</taxon>
        <taxon>Malpighiales</taxon>
        <taxon>Euphorbiaceae</taxon>
        <taxon>Acalyphoideae</taxon>
        <taxon>Acalypheae</taxon>
        <taxon>Ricinus</taxon>
    </lineage>
</organism>
<evidence type="ECO:0000256" key="8">
    <source>
        <dbReference type="ARBA" id="ARBA00022692"/>
    </source>
</evidence>
<dbReference type="EC" id="2.7.11.1" evidence="5"/>
<dbReference type="STRING" id="3988.B9RP60"/>
<dbReference type="InterPro" id="IPR011009">
    <property type="entry name" value="Kinase-like_dom_sf"/>
</dbReference>
<gene>
    <name evidence="20" type="ORF">RCOM_0924360</name>
</gene>
<dbReference type="GO" id="GO:0005886">
    <property type="term" value="C:plasma membrane"/>
    <property type="evidence" value="ECO:0000318"/>
    <property type="project" value="GO_Central"/>
</dbReference>
<dbReference type="AlphaFoldDB" id="B9RP60"/>
<dbReference type="SUPFAM" id="SSF56112">
    <property type="entry name" value="Protein kinase-like (PK-like)"/>
    <property type="match status" value="1"/>
</dbReference>
<dbReference type="GO" id="GO:0002229">
    <property type="term" value="P:defense response to oomycetes"/>
    <property type="evidence" value="ECO:0007669"/>
    <property type="project" value="UniProtKB-ARBA"/>
</dbReference>
<evidence type="ECO:0000256" key="5">
    <source>
        <dbReference type="ARBA" id="ARBA00012513"/>
    </source>
</evidence>
<keyword evidence="13 17" id="KW-1133">Transmembrane helix</keyword>
<dbReference type="SUPFAM" id="SSF49899">
    <property type="entry name" value="Concanavalin A-like lectins/glucanases"/>
    <property type="match status" value="1"/>
</dbReference>
<keyword evidence="10" id="KW-0430">Lectin</keyword>
<dbReference type="InParanoid" id="B9RP60"/>
<comment type="similarity">
    <text evidence="3">In the N-terminal section; belongs to the leguminous lectin family.</text>
</comment>
<keyword evidence="11" id="KW-0547">Nucleotide-binding</keyword>
<proteinExistence type="inferred from homology"/>
<keyword evidence="6" id="KW-1003">Cell membrane</keyword>
<keyword evidence="8 17" id="KW-0812">Transmembrane</keyword>
<comment type="subcellular location">
    <subcellularLocation>
        <location evidence="1">Cell membrane</location>
        <topology evidence="1">Single-pass type I membrane protein</topology>
    </subcellularLocation>
</comment>
<dbReference type="Gene3D" id="1.10.510.10">
    <property type="entry name" value="Transferase(Phosphotransferase) domain 1"/>
    <property type="match status" value="1"/>
</dbReference>
<evidence type="ECO:0000256" key="17">
    <source>
        <dbReference type="SAM" id="Phobius"/>
    </source>
</evidence>
<protein>
    <recommendedName>
        <fullName evidence="5">non-specific serine/threonine protein kinase</fullName>
        <ecNumber evidence="5">2.7.11.1</ecNumber>
    </recommendedName>
</protein>
<keyword evidence="7" id="KW-0808">Transferase</keyword>
<keyword evidence="7" id="KW-0418">Kinase</keyword>
<evidence type="ECO:0000256" key="14">
    <source>
        <dbReference type="ARBA" id="ARBA00023136"/>
    </source>
</evidence>
<dbReference type="Proteomes" id="UP000008311">
    <property type="component" value="Unassembled WGS sequence"/>
</dbReference>
<keyword evidence="9 18" id="KW-0732">Signal</keyword>
<feature type="chain" id="PRO_5002888613" description="non-specific serine/threonine protein kinase" evidence="18">
    <location>
        <begin position="20"/>
        <end position="584"/>
    </location>
</feature>
<comment type="similarity">
    <text evidence="4">In the C-terminal section; belongs to the protein kinase superfamily. Ser/Thr protein kinase family.</text>
</comment>
<dbReference type="GO" id="GO:0005524">
    <property type="term" value="F:ATP binding"/>
    <property type="evidence" value="ECO:0007669"/>
    <property type="project" value="UniProtKB-KW"/>
</dbReference>
<dbReference type="EMBL" id="EQ973791">
    <property type="protein sequence ID" value="EEF46978.1"/>
    <property type="molecule type" value="Genomic_DNA"/>
</dbReference>
<feature type="domain" description="Protein kinase" evidence="19">
    <location>
        <begin position="243"/>
        <end position="527"/>
    </location>
</feature>
<dbReference type="InterPro" id="IPR019825">
    <property type="entry name" value="Lectin_legB_Mn/Ca_BS"/>
</dbReference>
<dbReference type="Gene3D" id="2.60.120.200">
    <property type="match status" value="1"/>
</dbReference>
<evidence type="ECO:0000256" key="2">
    <source>
        <dbReference type="ARBA" id="ARBA00007606"/>
    </source>
</evidence>
<dbReference type="InterPro" id="IPR013320">
    <property type="entry name" value="ConA-like_dom_sf"/>
</dbReference>
<dbReference type="GO" id="GO:0004674">
    <property type="term" value="F:protein serine/threonine kinase activity"/>
    <property type="evidence" value="ECO:0007669"/>
    <property type="project" value="UniProtKB-KW"/>
</dbReference>
<evidence type="ECO:0000313" key="21">
    <source>
        <dbReference type="Proteomes" id="UP000008311"/>
    </source>
</evidence>
<evidence type="ECO:0000256" key="6">
    <source>
        <dbReference type="ARBA" id="ARBA00022475"/>
    </source>
</evidence>
<evidence type="ECO:0000256" key="13">
    <source>
        <dbReference type="ARBA" id="ARBA00022989"/>
    </source>
</evidence>
<dbReference type="PROSITE" id="PS00307">
    <property type="entry name" value="LECTIN_LEGUME_BETA"/>
    <property type="match status" value="1"/>
</dbReference>
<evidence type="ECO:0000256" key="12">
    <source>
        <dbReference type="ARBA" id="ARBA00022840"/>
    </source>
</evidence>
<dbReference type="InterPro" id="IPR001220">
    <property type="entry name" value="Legume_lectin_dom"/>
</dbReference>
<evidence type="ECO:0000256" key="9">
    <source>
        <dbReference type="ARBA" id="ARBA00022729"/>
    </source>
</evidence>